<dbReference type="AlphaFoldDB" id="A0AAV4SP18"/>
<protein>
    <submittedName>
        <fullName evidence="1">Uncharacterized protein</fullName>
    </submittedName>
</protein>
<evidence type="ECO:0000313" key="1">
    <source>
        <dbReference type="EMBL" id="GIY35515.1"/>
    </source>
</evidence>
<name>A0AAV4SP18_CAEEX</name>
<proteinExistence type="predicted"/>
<accession>A0AAV4SP18</accession>
<keyword evidence="2" id="KW-1185">Reference proteome</keyword>
<reference evidence="1 2" key="1">
    <citation type="submission" date="2021-06" db="EMBL/GenBank/DDBJ databases">
        <title>Caerostris extrusa draft genome.</title>
        <authorList>
            <person name="Kono N."/>
            <person name="Arakawa K."/>
        </authorList>
    </citation>
    <scope>NUCLEOTIDE SEQUENCE [LARGE SCALE GENOMIC DNA]</scope>
</reference>
<gene>
    <name evidence="1" type="ORF">CEXT_452551</name>
</gene>
<dbReference type="EMBL" id="BPLR01009922">
    <property type="protein sequence ID" value="GIY35515.1"/>
    <property type="molecule type" value="Genomic_DNA"/>
</dbReference>
<organism evidence="1 2">
    <name type="scientific">Caerostris extrusa</name>
    <name type="common">Bark spider</name>
    <name type="synonym">Caerostris bankana</name>
    <dbReference type="NCBI Taxonomy" id="172846"/>
    <lineage>
        <taxon>Eukaryota</taxon>
        <taxon>Metazoa</taxon>
        <taxon>Ecdysozoa</taxon>
        <taxon>Arthropoda</taxon>
        <taxon>Chelicerata</taxon>
        <taxon>Arachnida</taxon>
        <taxon>Araneae</taxon>
        <taxon>Araneomorphae</taxon>
        <taxon>Entelegynae</taxon>
        <taxon>Araneoidea</taxon>
        <taxon>Araneidae</taxon>
        <taxon>Caerostris</taxon>
    </lineage>
</organism>
<comment type="caution">
    <text evidence="1">The sequence shown here is derived from an EMBL/GenBank/DDBJ whole genome shotgun (WGS) entry which is preliminary data.</text>
</comment>
<dbReference type="Proteomes" id="UP001054945">
    <property type="component" value="Unassembled WGS sequence"/>
</dbReference>
<sequence>MVNQEDGGLQRRGRGWRVHLEIVKCFRRQSCAQRWWEAVTQISAEVTLQEDFHSFHPLRALAPSDPKSLHCALIRQTTLHTSFCYVSYFLAKSDTINDDYNN</sequence>
<evidence type="ECO:0000313" key="2">
    <source>
        <dbReference type="Proteomes" id="UP001054945"/>
    </source>
</evidence>